<dbReference type="OrthoDB" id="2088419at2"/>
<dbReference type="EMBL" id="FOYZ01000002">
    <property type="protein sequence ID" value="SFR65539.1"/>
    <property type="molecule type" value="Genomic_DNA"/>
</dbReference>
<dbReference type="RefSeq" id="WP_092559407.1">
    <property type="nucleotide sequence ID" value="NZ_FOYZ01000002.1"/>
</dbReference>
<dbReference type="AlphaFoldDB" id="A0A1I6IFW6"/>
<proteinExistence type="predicted"/>
<protein>
    <recommendedName>
        <fullName evidence="2">DUF6199 domain-containing protein</fullName>
    </recommendedName>
</protein>
<gene>
    <name evidence="3" type="ORF">SAMN05661086_00809</name>
</gene>
<evidence type="ECO:0000256" key="1">
    <source>
        <dbReference type="SAM" id="Phobius"/>
    </source>
</evidence>
<feature type="domain" description="DUF6199" evidence="2">
    <location>
        <begin position="141"/>
        <end position="195"/>
    </location>
</feature>
<evidence type="ECO:0000313" key="3">
    <source>
        <dbReference type="EMBL" id="SFR65539.1"/>
    </source>
</evidence>
<keyword evidence="1" id="KW-1133">Transmembrane helix</keyword>
<feature type="transmembrane region" description="Helical" evidence="1">
    <location>
        <begin position="6"/>
        <end position="24"/>
    </location>
</feature>
<sequence>MKKNILVIVTQIILIITIAVFCVFHKKQIVFRSYTLTENSKNMFEVTNGEKYRGETCYFYDGNKVEFQGETYQYELTGDAENYNLKIYLPDGEAVIEMSNASGLGAASGVSAKTDYDTDFISSLIKAVKLHKSLQYIVTPILFIFVGVLHLFCPYFVFEITRKWKYKNIEPSDAYIGFERFLGVMLIVIGIYGFSVL</sequence>
<dbReference type="InterPro" id="IPR045679">
    <property type="entry name" value="DUF6199"/>
</dbReference>
<name>A0A1I6IFW6_9FIRM</name>
<keyword evidence="1" id="KW-0812">Transmembrane</keyword>
<accession>A0A1I6IFW6</accession>
<feature type="transmembrane region" description="Helical" evidence="1">
    <location>
        <begin position="178"/>
        <end position="196"/>
    </location>
</feature>
<feature type="transmembrane region" description="Helical" evidence="1">
    <location>
        <begin position="136"/>
        <end position="158"/>
    </location>
</feature>
<evidence type="ECO:0000313" key="4">
    <source>
        <dbReference type="Proteomes" id="UP000199659"/>
    </source>
</evidence>
<reference evidence="3 4" key="1">
    <citation type="submission" date="2016-10" db="EMBL/GenBank/DDBJ databases">
        <authorList>
            <person name="de Groot N.N."/>
        </authorList>
    </citation>
    <scope>NUCLEOTIDE SEQUENCE [LARGE SCALE GENOMIC DNA]</scope>
    <source>
        <strain evidence="3 4">743A</strain>
    </source>
</reference>
<keyword evidence="1" id="KW-0472">Membrane</keyword>
<dbReference type="Pfam" id="PF19701">
    <property type="entry name" value="DUF6199"/>
    <property type="match status" value="1"/>
</dbReference>
<evidence type="ECO:0000259" key="2">
    <source>
        <dbReference type="Pfam" id="PF19701"/>
    </source>
</evidence>
<organism evidence="3 4">
    <name type="scientific">Anaeromicropila populeti</name>
    <dbReference type="NCBI Taxonomy" id="37658"/>
    <lineage>
        <taxon>Bacteria</taxon>
        <taxon>Bacillati</taxon>
        <taxon>Bacillota</taxon>
        <taxon>Clostridia</taxon>
        <taxon>Lachnospirales</taxon>
        <taxon>Lachnospiraceae</taxon>
        <taxon>Anaeromicropila</taxon>
    </lineage>
</organism>
<dbReference type="Proteomes" id="UP000199659">
    <property type="component" value="Unassembled WGS sequence"/>
</dbReference>
<keyword evidence="4" id="KW-1185">Reference proteome</keyword>